<organism evidence="1 2">
    <name type="scientific">Racocetra persica</name>
    <dbReference type="NCBI Taxonomy" id="160502"/>
    <lineage>
        <taxon>Eukaryota</taxon>
        <taxon>Fungi</taxon>
        <taxon>Fungi incertae sedis</taxon>
        <taxon>Mucoromycota</taxon>
        <taxon>Glomeromycotina</taxon>
        <taxon>Glomeromycetes</taxon>
        <taxon>Diversisporales</taxon>
        <taxon>Gigasporaceae</taxon>
        <taxon>Racocetra</taxon>
    </lineage>
</organism>
<accession>A0ACA9RRS7</accession>
<gene>
    <name evidence="1" type="ORF">RPERSI_LOCUS22272</name>
</gene>
<keyword evidence="2" id="KW-1185">Reference proteome</keyword>
<feature type="non-terminal residue" evidence="1">
    <location>
        <position position="47"/>
    </location>
</feature>
<name>A0ACA9RRS7_9GLOM</name>
<evidence type="ECO:0000313" key="2">
    <source>
        <dbReference type="Proteomes" id="UP000789920"/>
    </source>
</evidence>
<proteinExistence type="predicted"/>
<dbReference type="EMBL" id="CAJVQC010067005">
    <property type="protein sequence ID" value="CAG8806912.1"/>
    <property type="molecule type" value="Genomic_DNA"/>
</dbReference>
<dbReference type="Proteomes" id="UP000789920">
    <property type="component" value="Unassembled WGS sequence"/>
</dbReference>
<sequence>QSSLGDRIDENKPNTNLEIKMPLINGAAKSPVESEDLSADQTKNDVE</sequence>
<protein>
    <submittedName>
        <fullName evidence="1">9426_t:CDS:1</fullName>
    </submittedName>
</protein>
<comment type="caution">
    <text evidence="1">The sequence shown here is derived from an EMBL/GenBank/DDBJ whole genome shotgun (WGS) entry which is preliminary data.</text>
</comment>
<evidence type="ECO:0000313" key="1">
    <source>
        <dbReference type="EMBL" id="CAG8806912.1"/>
    </source>
</evidence>
<reference evidence="1" key="1">
    <citation type="submission" date="2021-06" db="EMBL/GenBank/DDBJ databases">
        <authorList>
            <person name="Kallberg Y."/>
            <person name="Tangrot J."/>
            <person name="Rosling A."/>
        </authorList>
    </citation>
    <scope>NUCLEOTIDE SEQUENCE</scope>
    <source>
        <strain evidence="1">MA461A</strain>
    </source>
</reference>
<feature type="non-terminal residue" evidence="1">
    <location>
        <position position="1"/>
    </location>
</feature>